<accession>A0A0J8RSN3</accession>
<gene>
    <name evidence="2" type="ORF">CIHG_05531</name>
</gene>
<protein>
    <submittedName>
        <fullName evidence="2">Uncharacterized protein</fullName>
    </submittedName>
</protein>
<dbReference type="VEuPathDB" id="FungiDB:CIHG_05531"/>
<proteinExistence type="predicted"/>
<dbReference type="Proteomes" id="UP000054563">
    <property type="component" value="Unassembled WGS sequence"/>
</dbReference>
<organism evidence="2 3">
    <name type="scientific">Coccidioides immitis H538.4</name>
    <dbReference type="NCBI Taxonomy" id="396776"/>
    <lineage>
        <taxon>Eukaryota</taxon>
        <taxon>Fungi</taxon>
        <taxon>Dikarya</taxon>
        <taxon>Ascomycota</taxon>
        <taxon>Pezizomycotina</taxon>
        <taxon>Eurotiomycetes</taxon>
        <taxon>Eurotiomycetidae</taxon>
        <taxon>Onygenales</taxon>
        <taxon>Onygenaceae</taxon>
        <taxon>Coccidioides</taxon>
    </lineage>
</organism>
<feature type="compositionally biased region" description="Basic and acidic residues" evidence="1">
    <location>
        <begin position="80"/>
        <end position="98"/>
    </location>
</feature>
<sequence length="143" mass="15767">MEFRAASTITGMQPRHSDCWLYETEEHGGVANGERRYIADPKQEAEGVADCIDLCRRTPPRGSGAEDTFVSPTHPIIDGEDQRNPPKETRPPPRLERSGCVDVDALLNLGLPIAGVSVPLPSPWLCKLRAVERSVFLPTPRPQ</sequence>
<name>A0A0J8RSN3_COCIT</name>
<dbReference type="AlphaFoldDB" id="A0A0J8RSN3"/>
<dbReference type="EMBL" id="DS017000">
    <property type="protein sequence ID" value="KMU87762.1"/>
    <property type="molecule type" value="Genomic_DNA"/>
</dbReference>
<feature type="region of interest" description="Disordered" evidence="1">
    <location>
        <begin position="59"/>
        <end position="98"/>
    </location>
</feature>
<evidence type="ECO:0000313" key="3">
    <source>
        <dbReference type="Proteomes" id="UP000054563"/>
    </source>
</evidence>
<evidence type="ECO:0000313" key="2">
    <source>
        <dbReference type="EMBL" id="KMU87762.1"/>
    </source>
</evidence>
<reference evidence="3" key="1">
    <citation type="journal article" date="2010" name="Genome Res.">
        <title>Population genomic sequencing of Coccidioides fungi reveals recent hybridization and transposon control.</title>
        <authorList>
            <person name="Neafsey D.E."/>
            <person name="Barker B.M."/>
            <person name="Sharpton T.J."/>
            <person name="Stajich J.E."/>
            <person name="Park D.J."/>
            <person name="Whiston E."/>
            <person name="Hung C.-Y."/>
            <person name="McMahan C."/>
            <person name="White J."/>
            <person name="Sykes S."/>
            <person name="Heiman D."/>
            <person name="Young S."/>
            <person name="Zeng Q."/>
            <person name="Abouelleil A."/>
            <person name="Aftuck L."/>
            <person name="Bessette D."/>
            <person name="Brown A."/>
            <person name="FitzGerald M."/>
            <person name="Lui A."/>
            <person name="Macdonald J.P."/>
            <person name="Priest M."/>
            <person name="Orbach M.J."/>
            <person name="Galgiani J.N."/>
            <person name="Kirkland T.N."/>
            <person name="Cole G.T."/>
            <person name="Birren B.W."/>
            <person name="Henn M.R."/>
            <person name="Taylor J.W."/>
            <person name="Rounsley S.D."/>
        </authorList>
    </citation>
    <scope>NUCLEOTIDE SEQUENCE [LARGE SCALE GENOMIC DNA]</scope>
    <source>
        <strain evidence="3">H538.4</strain>
    </source>
</reference>
<evidence type="ECO:0000256" key="1">
    <source>
        <dbReference type="SAM" id="MobiDB-lite"/>
    </source>
</evidence>